<evidence type="ECO:0000313" key="3">
    <source>
        <dbReference type="Proteomes" id="UP000011081"/>
    </source>
</evidence>
<gene>
    <name evidence="2" type="ORF">VCUG_01666</name>
</gene>
<proteinExistence type="predicted"/>
<dbReference type="VEuPathDB" id="MicrosporidiaDB:VCUG_01666"/>
<dbReference type="EMBL" id="GL877431">
    <property type="protein sequence ID" value="ELA46822.1"/>
    <property type="molecule type" value="Genomic_DNA"/>
</dbReference>
<feature type="chain" id="PRO_5003960260" evidence="1">
    <location>
        <begin position="18"/>
        <end position="176"/>
    </location>
</feature>
<dbReference type="GeneID" id="19879540"/>
<accession>L2GTZ4</accession>
<protein>
    <submittedName>
        <fullName evidence="2">Uncharacterized protein</fullName>
    </submittedName>
</protein>
<evidence type="ECO:0000313" key="2">
    <source>
        <dbReference type="EMBL" id="ELA46822.1"/>
    </source>
</evidence>
<feature type="signal peptide" evidence="1">
    <location>
        <begin position="1"/>
        <end position="17"/>
    </location>
</feature>
<sequence length="176" mass="19811">MVSVFLLAVLSICMVLGCEDRAVSFPDNGDTYSCKSENGYTKYYVNDGLIAKIPQVYDDTSILYFDVHKMCTKKPSPHYAVLMKEKLVNMSIMNDPYIKSRSRSYLSADMFSYAKKQGLLPPPMPDGSQKTDFEITVEELKTGFWKFLRDEEACRPRPIVLTSAPGQNSNSSCVIS</sequence>
<keyword evidence="1" id="KW-0732">Signal</keyword>
<dbReference type="AlphaFoldDB" id="L2GTZ4"/>
<name>L2GTZ4_VAVCU</name>
<reference evidence="3" key="1">
    <citation type="submission" date="2011-03" db="EMBL/GenBank/DDBJ databases">
        <title>The genome sequence of Vavraia culicis strain floridensis.</title>
        <authorList>
            <consortium name="The Broad Institute Genome Sequencing Platform"/>
            <person name="Cuomo C."/>
            <person name="Becnel J."/>
            <person name="Sanscrainte N."/>
            <person name="Young S.K."/>
            <person name="Zeng Q."/>
            <person name="Gargeya S."/>
            <person name="Fitzgerald M."/>
            <person name="Haas B."/>
            <person name="Abouelleil A."/>
            <person name="Alvarado L."/>
            <person name="Arachchi H.M."/>
            <person name="Berlin A."/>
            <person name="Chapman S.B."/>
            <person name="Gearin G."/>
            <person name="Goldberg J."/>
            <person name="Griggs A."/>
            <person name="Gujja S."/>
            <person name="Hansen M."/>
            <person name="Heiman D."/>
            <person name="Howarth C."/>
            <person name="Larimer J."/>
            <person name="Lui A."/>
            <person name="MacDonald P.J.P."/>
            <person name="McCowen C."/>
            <person name="Montmayeur A."/>
            <person name="Murphy C."/>
            <person name="Neiman D."/>
            <person name="Pearson M."/>
            <person name="Priest M."/>
            <person name="Roberts A."/>
            <person name="Saif S."/>
            <person name="Shea T."/>
            <person name="Sisk P."/>
            <person name="Stolte C."/>
            <person name="Sykes S."/>
            <person name="Wortman J."/>
            <person name="Nusbaum C."/>
            <person name="Birren B."/>
        </authorList>
    </citation>
    <scope>NUCLEOTIDE SEQUENCE [LARGE SCALE GENOMIC DNA]</scope>
    <source>
        <strain evidence="3">floridensis</strain>
    </source>
</reference>
<organism evidence="2 3">
    <name type="scientific">Vavraia culicis (isolate floridensis)</name>
    <name type="common">Microsporidian parasite</name>
    <dbReference type="NCBI Taxonomy" id="948595"/>
    <lineage>
        <taxon>Eukaryota</taxon>
        <taxon>Fungi</taxon>
        <taxon>Fungi incertae sedis</taxon>
        <taxon>Microsporidia</taxon>
        <taxon>Pleistophoridae</taxon>
        <taxon>Vavraia</taxon>
    </lineage>
</organism>
<dbReference type="HOGENOM" id="CLU_1526325_0_0_1"/>
<dbReference type="InParanoid" id="L2GTZ4"/>
<dbReference type="RefSeq" id="XP_008074683.1">
    <property type="nucleotide sequence ID" value="XM_008076492.1"/>
</dbReference>
<evidence type="ECO:0000256" key="1">
    <source>
        <dbReference type="SAM" id="SignalP"/>
    </source>
</evidence>
<keyword evidence="3" id="KW-1185">Reference proteome</keyword>
<dbReference type="Proteomes" id="UP000011081">
    <property type="component" value="Unassembled WGS sequence"/>
</dbReference>